<dbReference type="EMBL" id="JAGYWB010000018">
    <property type="protein sequence ID" value="KAI0492979.1"/>
    <property type="molecule type" value="Genomic_DNA"/>
</dbReference>
<accession>A0A8T3AA38</accession>
<proteinExistence type="inferred from homology"/>
<feature type="compositionally biased region" description="Polar residues" evidence="5">
    <location>
        <begin position="336"/>
        <end position="373"/>
    </location>
</feature>
<dbReference type="Proteomes" id="UP000829196">
    <property type="component" value="Unassembled WGS sequence"/>
</dbReference>
<dbReference type="InterPro" id="IPR040390">
    <property type="entry name" value="TIFY/JAZ"/>
</dbReference>
<evidence type="ECO:0000256" key="5">
    <source>
        <dbReference type="SAM" id="MobiDB-lite"/>
    </source>
</evidence>
<comment type="subcellular location">
    <subcellularLocation>
        <location evidence="4">Nucleus</location>
    </subcellularLocation>
</comment>
<evidence type="ECO:0000259" key="6">
    <source>
        <dbReference type="PROSITE" id="PS51320"/>
    </source>
</evidence>
<comment type="domain">
    <text evidence="4">The jas domain is required for interaction with COI1.</text>
</comment>
<evidence type="ECO:0000256" key="1">
    <source>
        <dbReference type="ARBA" id="ARBA00008614"/>
    </source>
</evidence>
<comment type="similarity">
    <text evidence="1 4">Belongs to the TIFY/JAZ family.</text>
</comment>
<dbReference type="InterPro" id="IPR018467">
    <property type="entry name" value="CCT_CS"/>
</dbReference>
<keyword evidence="3" id="KW-0832">Ubl conjugation</keyword>
<dbReference type="OrthoDB" id="1939212at2759"/>
<name>A0A8T3AA38_DENNO</name>
<reference evidence="7" key="1">
    <citation type="journal article" date="2022" name="Front. Genet.">
        <title>Chromosome-Scale Assembly of the Dendrobium nobile Genome Provides Insights Into the Molecular Mechanism of the Biosynthesis of the Medicinal Active Ingredient of Dendrobium.</title>
        <authorList>
            <person name="Xu Q."/>
            <person name="Niu S.-C."/>
            <person name="Li K.-L."/>
            <person name="Zheng P.-J."/>
            <person name="Zhang X.-J."/>
            <person name="Jia Y."/>
            <person name="Liu Y."/>
            <person name="Niu Y.-X."/>
            <person name="Yu L.-H."/>
            <person name="Chen D.-F."/>
            <person name="Zhang G.-Q."/>
        </authorList>
    </citation>
    <scope>NUCLEOTIDE SEQUENCE</scope>
    <source>
        <tissue evidence="7">Leaf</tissue>
    </source>
</reference>
<feature type="region of interest" description="Disordered" evidence="5">
    <location>
        <begin position="323"/>
        <end position="386"/>
    </location>
</feature>
<feature type="domain" description="Tify" evidence="6">
    <location>
        <begin position="180"/>
        <end position="215"/>
    </location>
</feature>
<keyword evidence="8" id="KW-1185">Reference proteome</keyword>
<protein>
    <recommendedName>
        <fullName evidence="4">Protein TIFY</fullName>
    </recommendedName>
    <alternativeName>
        <fullName evidence="4">Jasmonate ZIM domain-containing protein</fullName>
    </alternativeName>
</protein>
<evidence type="ECO:0000313" key="8">
    <source>
        <dbReference type="Proteomes" id="UP000829196"/>
    </source>
</evidence>
<evidence type="ECO:0000256" key="3">
    <source>
        <dbReference type="ARBA" id="ARBA00022843"/>
    </source>
</evidence>
<evidence type="ECO:0000256" key="2">
    <source>
        <dbReference type="ARBA" id="ARBA00022819"/>
    </source>
</evidence>
<dbReference type="Pfam" id="PF06200">
    <property type="entry name" value="tify"/>
    <property type="match status" value="1"/>
</dbReference>
<sequence>MAMERDFLGVGGRNSRAFVMEENLGGRLDSAFSVSSAVHWPFLNRTSALQKFMSFETSGEDKRKKLLVEPASVDVFKASNTVCSVNATEKKMGMERHGITQFSMHASTQSFNDDSFTVMSHSSIPVAMTSPFLNSHGSSNGTNPTATTVKQQPFVSEIASNASLVKNVVGAFTPRNAEKPRTKNAQLTIFYAGSVNVYDDVPSHMAQAIMLTASRECKTSISSGHPRSDAYGLNITTETLNKTANHLQLSCSEIKTGIEAGLADEKIGAKSIAELILTSKNEPGRTIKTCIGASSATIMPRAVPQARKASLARFLQKRKERVSNMIPYSSERKNPDSSTVLEGAPTSSKFSSTDASISSNRSGSWQAGQTKSCSDSDESPRTKLEM</sequence>
<organism evidence="7 8">
    <name type="scientific">Dendrobium nobile</name>
    <name type="common">Orchid</name>
    <dbReference type="NCBI Taxonomy" id="94219"/>
    <lineage>
        <taxon>Eukaryota</taxon>
        <taxon>Viridiplantae</taxon>
        <taxon>Streptophyta</taxon>
        <taxon>Embryophyta</taxon>
        <taxon>Tracheophyta</taxon>
        <taxon>Spermatophyta</taxon>
        <taxon>Magnoliopsida</taxon>
        <taxon>Liliopsida</taxon>
        <taxon>Asparagales</taxon>
        <taxon>Orchidaceae</taxon>
        <taxon>Epidendroideae</taxon>
        <taxon>Malaxideae</taxon>
        <taxon>Dendrobiinae</taxon>
        <taxon>Dendrobium</taxon>
    </lineage>
</organism>
<dbReference type="InterPro" id="IPR010399">
    <property type="entry name" value="Tify_dom"/>
</dbReference>
<dbReference type="GO" id="GO:0009611">
    <property type="term" value="P:response to wounding"/>
    <property type="evidence" value="ECO:0007669"/>
    <property type="project" value="UniProtKB-UniRule"/>
</dbReference>
<gene>
    <name evidence="7" type="ORF">KFK09_027255</name>
</gene>
<dbReference type="PANTHER" id="PTHR33077:SF90">
    <property type="entry name" value="PROTEIN TIFY 7"/>
    <property type="match status" value="1"/>
</dbReference>
<dbReference type="Pfam" id="PF09425">
    <property type="entry name" value="Jas_motif"/>
    <property type="match status" value="1"/>
</dbReference>
<dbReference type="AlphaFoldDB" id="A0A8T3AA38"/>
<dbReference type="PROSITE" id="PS51320">
    <property type="entry name" value="TIFY"/>
    <property type="match status" value="1"/>
</dbReference>
<dbReference type="GO" id="GO:0031347">
    <property type="term" value="P:regulation of defense response"/>
    <property type="evidence" value="ECO:0007669"/>
    <property type="project" value="UniProtKB-UniRule"/>
</dbReference>
<evidence type="ECO:0000313" key="7">
    <source>
        <dbReference type="EMBL" id="KAI0492979.1"/>
    </source>
</evidence>
<dbReference type="SMART" id="SM00979">
    <property type="entry name" value="TIFY"/>
    <property type="match status" value="1"/>
</dbReference>
<dbReference type="GO" id="GO:0005634">
    <property type="term" value="C:nucleus"/>
    <property type="evidence" value="ECO:0007669"/>
    <property type="project" value="UniProtKB-SubCell"/>
</dbReference>
<dbReference type="PANTHER" id="PTHR33077">
    <property type="entry name" value="PROTEIN TIFY 4A-RELATED-RELATED"/>
    <property type="match status" value="1"/>
</dbReference>
<keyword evidence="4" id="KW-0539">Nucleus</keyword>
<evidence type="ECO:0000256" key="4">
    <source>
        <dbReference type="RuleBase" id="RU369065"/>
    </source>
</evidence>
<keyword evidence="2 4" id="KW-1184">Jasmonic acid signaling pathway</keyword>
<comment type="caution">
    <text evidence="7">The sequence shown here is derived from an EMBL/GenBank/DDBJ whole genome shotgun (WGS) entry which is preliminary data.</text>
</comment>
<comment type="function">
    <text evidence="4">Repressor of jasmonate responses.</text>
</comment>
<dbReference type="GO" id="GO:2000022">
    <property type="term" value="P:regulation of jasmonic acid mediated signaling pathway"/>
    <property type="evidence" value="ECO:0007669"/>
    <property type="project" value="UniProtKB-UniRule"/>
</dbReference>